<protein>
    <submittedName>
        <fullName evidence="1">Uncharacterized protein</fullName>
    </submittedName>
</protein>
<comment type="caution">
    <text evidence="1">The sequence shown here is derived from an EMBL/GenBank/DDBJ whole genome shotgun (WGS) entry which is preliminary data.</text>
</comment>
<sequence>MISCDVTDCRETINSALLGSSPLKNPSAPCSKSQPTGGLICFAAGCTPQISSRHGKFVDRLRSSLECECVWNLSLECCPQCQLVSC</sequence>
<reference evidence="1 2" key="1">
    <citation type="journal article" date="2019" name="Sci. Rep.">
        <title>Orb-weaving spider Araneus ventricosus genome elucidates the spidroin gene catalogue.</title>
        <authorList>
            <person name="Kono N."/>
            <person name="Nakamura H."/>
            <person name="Ohtoshi R."/>
            <person name="Moran D.A.P."/>
            <person name="Shinohara A."/>
            <person name="Yoshida Y."/>
            <person name="Fujiwara M."/>
            <person name="Mori M."/>
            <person name="Tomita M."/>
            <person name="Arakawa K."/>
        </authorList>
    </citation>
    <scope>NUCLEOTIDE SEQUENCE [LARGE SCALE GENOMIC DNA]</scope>
</reference>
<dbReference type="EMBL" id="BGPR01011434">
    <property type="protein sequence ID" value="GBN51324.1"/>
    <property type="molecule type" value="Genomic_DNA"/>
</dbReference>
<evidence type="ECO:0000313" key="1">
    <source>
        <dbReference type="EMBL" id="GBN51324.1"/>
    </source>
</evidence>
<name>A0A4Y2PJ13_ARAVE</name>
<gene>
    <name evidence="1" type="ORF">AVEN_126118_1</name>
</gene>
<evidence type="ECO:0000313" key="2">
    <source>
        <dbReference type="Proteomes" id="UP000499080"/>
    </source>
</evidence>
<accession>A0A4Y2PJ13</accession>
<dbReference type="AlphaFoldDB" id="A0A4Y2PJ13"/>
<organism evidence="1 2">
    <name type="scientific">Araneus ventricosus</name>
    <name type="common">Orbweaver spider</name>
    <name type="synonym">Epeira ventricosa</name>
    <dbReference type="NCBI Taxonomy" id="182803"/>
    <lineage>
        <taxon>Eukaryota</taxon>
        <taxon>Metazoa</taxon>
        <taxon>Ecdysozoa</taxon>
        <taxon>Arthropoda</taxon>
        <taxon>Chelicerata</taxon>
        <taxon>Arachnida</taxon>
        <taxon>Araneae</taxon>
        <taxon>Araneomorphae</taxon>
        <taxon>Entelegynae</taxon>
        <taxon>Araneoidea</taxon>
        <taxon>Araneidae</taxon>
        <taxon>Araneus</taxon>
    </lineage>
</organism>
<keyword evidence="2" id="KW-1185">Reference proteome</keyword>
<proteinExistence type="predicted"/>
<dbReference type="Proteomes" id="UP000499080">
    <property type="component" value="Unassembled WGS sequence"/>
</dbReference>